<dbReference type="GO" id="GO:0006814">
    <property type="term" value="P:sodium ion transport"/>
    <property type="evidence" value="ECO:0007669"/>
    <property type="project" value="UniProtKB-UniRule"/>
</dbReference>
<protein>
    <recommendedName>
        <fullName evidence="8">Na(+)-translocating NADH-quinone reductase subunit A</fullName>
        <shortName evidence="8">Na(+)-NQR subunit A</shortName>
        <shortName evidence="8">Na(+)-translocating NQR subunit A</shortName>
        <ecNumber evidence="8">7.2.1.1</ecNumber>
    </recommendedName>
    <alternativeName>
        <fullName evidence="8">NQR complex subunit A</fullName>
    </alternativeName>
    <alternativeName>
        <fullName evidence="8">NQR-1 subunit A</fullName>
    </alternativeName>
</protein>
<evidence type="ECO:0000259" key="10">
    <source>
        <dbReference type="Pfam" id="PF11973"/>
    </source>
</evidence>
<evidence type="ECO:0000313" key="13">
    <source>
        <dbReference type="Proteomes" id="UP000248882"/>
    </source>
</evidence>
<dbReference type="Proteomes" id="UP000248882">
    <property type="component" value="Unassembled WGS sequence"/>
</dbReference>
<evidence type="ECO:0000259" key="11">
    <source>
        <dbReference type="Pfam" id="PF24836"/>
    </source>
</evidence>
<keyword evidence="2 8" id="KW-1278">Translocase</keyword>
<dbReference type="InterPro" id="IPR056147">
    <property type="entry name" value="NQRA_N"/>
</dbReference>
<dbReference type="Pfam" id="PF24836">
    <property type="entry name" value="NQRA_2nd"/>
    <property type="match status" value="1"/>
</dbReference>
<keyword evidence="7 8" id="KW-0739">Sodium transport</keyword>
<evidence type="ECO:0000256" key="3">
    <source>
        <dbReference type="ARBA" id="ARBA00023027"/>
    </source>
</evidence>
<evidence type="ECO:0000256" key="1">
    <source>
        <dbReference type="ARBA" id="ARBA00022448"/>
    </source>
</evidence>
<comment type="subunit">
    <text evidence="8">Composed of six subunits; NqrA, NqrB, NqrC, NqrD, NqrE and NqrF.</text>
</comment>
<reference evidence="12 13" key="1">
    <citation type="submission" date="2018-06" db="EMBL/GenBank/DDBJ databases">
        <title>Genomic Encyclopedia of Archaeal and Bacterial Type Strains, Phase II (KMG-II): from individual species to whole genera.</title>
        <authorList>
            <person name="Goeker M."/>
        </authorList>
    </citation>
    <scope>NUCLEOTIDE SEQUENCE [LARGE SCALE GENOMIC DNA]</scope>
    <source>
        <strain evidence="12 13">DSM 19830</strain>
    </source>
</reference>
<dbReference type="EC" id="7.2.1.1" evidence="8"/>
<name>A0A2W7R280_9BACT</name>
<dbReference type="PANTHER" id="PTHR37839">
    <property type="entry name" value="NA(+)-TRANSLOCATING NADH-QUINONE REDUCTASE SUBUNIT A"/>
    <property type="match status" value="1"/>
</dbReference>
<keyword evidence="5 8" id="KW-0406">Ion transport</keyword>
<keyword evidence="1 8" id="KW-0813">Transport</keyword>
<dbReference type="InterPro" id="IPR022615">
    <property type="entry name" value="NqrA_C_domain"/>
</dbReference>
<evidence type="ECO:0000259" key="9">
    <source>
        <dbReference type="Pfam" id="PF05896"/>
    </source>
</evidence>
<dbReference type="EMBL" id="QKZT01000006">
    <property type="protein sequence ID" value="PZX53326.1"/>
    <property type="molecule type" value="Genomic_DNA"/>
</dbReference>
<evidence type="ECO:0000313" key="12">
    <source>
        <dbReference type="EMBL" id="PZX53326.1"/>
    </source>
</evidence>
<evidence type="ECO:0000256" key="5">
    <source>
        <dbReference type="ARBA" id="ARBA00023065"/>
    </source>
</evidence>
<accession>A0A2W7R280</accession>
<comment type="catalytic activity">
    <reaction evidence="8">
        <text>a ubiquinone + n Na(+)(in) + NADH + H(+) = a ubiquinol + n Na(+)(out) + NAD(+)</text>
        <dbReference type="Rhea" id="RHEA:47748"/>
        <dbReference type="Rhea" id="RHEA-COMP:9565"/>
        <dbReference type="Rhea" id="RHEA-COMP:9566"/>
        <dbReference type="ChEBI" id="CHEBI:15378"/>
        <dbReference type="ChEBI" id="CHEBI:16389"/>
        <dbReference type="ChEBI" id="CHEBI:17976"/>
        <dbReference type="ChEBI" id="CHEBI:29101"/>
        <dbReference type="ChEBI" id="CHEBI:57540"/>
        <dbReference type="ChEBI" id="CHEBI:57945"/>
        <dbReference type="EC" id="7.2.1.1"/>
    </reaction>
</comment>
<dbReference type="NCBIfam" id="TIGR01936">
    <property type="entry name" value="nqrA"/>
    <property type="match status" value="1"/>
</dbReference>
<dbReference type="GO" id="GO:0016655">
    <property type="term" value="F:oxidoreductase activity, acting on NAD(P)H, quinone or similar compound as acceptor"/>
    <property type="evidence" value="ECO:0007669"/>
    <property type="project" value="UniProtKB-UniRule"/>
</dbReference>
<dbReference type="NCBIfam" id="NF003761">
    <property type="entry name" value="PRK05352.1-4"/>
    <property type="match status" value="1"/>
</dbReference>
<evidence type="ECO:0000256" key="4">
    <source>
        <dbReference type="ARBA" id="ARBA00023053"/>
    </source>
</evidence>
<gene>
    <name evidence="8" type="primary">nqrA</name>
    <name evidence="12" type="ORF">LV85_01744</name>
</gene>
<comment type="caution">
    <text evidence="12">The sequence shown here is derived from an EMBL/GenBank/DDBJ whole genome shotgun (WGS) entry which is preliminary data.</text>
</comment>
<evidence type="ECO:0000256" key="8">
    <source>
        <dbReference type="HAMAP-Rule" id="MF_00425"/>
    </source>
</evidence>
<dbReference type="AlphaFoldDB" id="A0A2W7R280"/>
<keyword evidence="13" id="KW-1185">Reference proteome</keyword>
<dbReference type="PANTHER" id="PTHR37839:SF1">
    <property type="entry name" value="NA(+)-TRANSLOCATING NADH-QUINONE REDUCTASE SUBUNIT A"/>
    <property type="match status" value="1"/>
</dbReference>
<proteinExistence type="inferred from homology"/>
<dbReference type="InterPro" id="IPR008703">
    <property type="entry name" value="NqrA"/>
</dbReference>
<feature type="domain" description="Na(+)-translocating NADH-quinone reductase subunit A C-terminal" evidence="10">
    <location>
        <begin position="279"/>
        <end position="327"/>
    </location>
</feature>
<dbReference type="Pfam" id="PF11973">
    <property type="entry name" value="NQRA_SLBB"/>
    <property type="match status" value="1"/>
</dbReference>
<evidence type="ECO:0000256" key="7">
    <source>
        <dbReference type="ARBA" id="ARBA00023201"/>
    </source>
</evidence>
<evidence type="ECO:0000256" key="2">
    <source>
        <dbReference type="ARBA" id="ARBA00022967"/>
    </source>
</evidence>
<evidence type="ECO:0000256" key="6">
    <source>
        <dbReference type="ARBA" id="ARBA00023075"/>
    </source>
</evidence>
<dbReference type="InterPro" id="IPR056148">
    <property type="entry name" value="NQRA_2nd"/>
</dbReference>
<dbReference type="HAMAP" id="MF_00425">
    <property type="entry name" value="NqrA"/>
    <property type="match status" value="1"/>
</dbReference>
<feature type="domain" description="NqrA second alpha/beta" evidence="11">
    <location>
        <begin position="128"/>
        <end position="273"/>
    </location>
</feature>
<comment type="similarity">
    <text evidence="8">Belongs to the NqrA family.</text>
</comment>
<comment type="function">
    <text evidence="8">NQR complex catalyzes the reduction of ubiquinone-1 to ubiquinol by two successive reactions, coupled with the transport of Na(+) ions from the cytoplasm to the periplasm. NqrA to NqrE are probably involved in the second step, the conversion of ubisemiquinone to ubiquinol.</text>
</comment>
<feature type="domain" description="NqrA N-terminal barrel-sandwich hybrid" evidence="9">
    <location>
        <begin position="18"/>
        <end position="111"/>
    </location>
</feature>
<keyword evidence="4 8" id="KW-0915">Sodium</keyword>
<dbReference type="Pfam" id="PF05896">
    <property type="entry name" value="NQRA_N"/>
    <property type="match status" value="1"/>
</dbReference>
<keyword evidence="3 8" id="KW-0520">NAD</keyword>
<sequence>MERFSKAHSSKTDMSKIVKLKKGFDINMAGKAKQELADFAPAQTFAIKPTDFIGLQRPKVLVNEGDTVKAGTPILIDKALDQVIYAAPVSGKVVEIKRGDRRKLLEVKILADATITHEQFAAVDLASLDRDALAATLAASGTWPNIIQRPYGIVANPADTPKSIFISAFDTNPLAPDYAFTLKGQEKYLQAGIEALAKLTSGKVHLNVDGSKAVPAIFSDLKGAQMNKFSGPHPAGNVGVQIHHLDPINKGDIAWTVSPVGLAQIGKFILEGVFDASRIIAVTGSELTTAAYVKTYSGACVSTFVKGNLNSGHVRVISGNVLTGEKIALEGFLGFYSSQITVIPEGDYEEFLGWIKPTASKLSFSRALGIFSFLNKGEFKVDTNAHGEERPFVVSGVFEKVLPMDILPTYLFKAIVTEDFDEMEELGLYEIIEEDVALCEFVDPSKNDLQELVRSGIELLMYS</sequence>
<keyword evidence="6 8" id="KW-0830">Ubiquinone</keyword>
<organism evidence="12 13">
    <name type="scientific">Algoriphagus chordae</name>
    <dbReference type="NCBI Taxonomy" id="237019"/>
    <lineage>
        <taxon>Bacteria</taxon>
        <taxon>Pseudomonadati</taxon>
        <taxon>Bacteroidota</taxon>
        <taxon>Cytophagia</taxon>
        <taxon>Cytophagales</taxon>
        <taxon>Cyclobacteriaceae</taxon>
        <taxon>Algoriphagus</taxon>
    </lineage>
</organism>